<organism evidence="1 2">
    <name type="scientific">Lacipirellula limnantheis</name>
    <dbReference type="NCBI Taxonomy" id="2528024"/>
    <lineage>
        <taxon>Bacteria</taxon>
        <taxon>Pseudomonadati</taxon>
        <taxon>Planctomycetota</taxon>
        <taxon>Planctomycetia</taxon>
        <taxon>Pirellulales</taxon>
        <taxon>Lacipirellulaceae</taxon>
        <taxon>Lacipirellula</taxon>
    </lineage>
</organism>
<protein>
    <submittedName>
        <fullName evidence="1">Uncharacterized protein</fullName>
    </submittedName>
</protein>
<dbReference type="AlphaFoldDB" id="A0A517TTT6"/>
<dbReference type="KEGG" id="llh:I41_09430"/>
<evidence type="ECO:0000313" key="1">
    <source>
        <dbReference type="EMBL" id="QDT71783.1"/>
    </source>
</evidence>
<gene>
    <name evidence="1" type="ORF">I41_09430</name>
</gene>
<reference evidence="1 2" key="1">
    <citation type="submission" date="2019-02" db="EMBL/GenBank/DDBJ databases">
        <title>Deep-cultivation of Planctomycetes and their phenomic and genomic characterization uncovers novel biology.</title>
        <authorList>
            <person name="Wiegand S."/>
            <person name="Jogler M."/>
            <person name="Boedeker C."/>
            <person name="Pinto D."/>
            <person name="Vollmers J."/>
            <person name="Rivas-Marin E."/>
            <person name="Kohn T."/>
            <person name="Peeters S.H."/>
            <person name="Heuer A."/>
            <person name="Rast P."/>
            <person name="Oberbeckmann S."/>
            <person name="Bunk B."/>
            <person name="Jeske O."/>
            <person name="Meyerdierks A."/>
            <person name="Storesund J.E."/>
            <person name="Kallscheuer N."/>
            <person name="Luecker S."/>
            <person name="Lage O.M."/>
            <person name="Pohl T."/>
            <person name="Merkel B.J."/>
            <person name="Hornburger P."/>
            <person name="Mueller R.-W."/>
            <person name="Bruemmer F."/>
            <person name="Labrenz M."/>
            <person name="Spormann A.M."/>
            <person name="Op den Camp H."/>
            <person name="Overmann J."/>
            <person name="Amann R."/>
            <person name="Jetten M.S.M."/>
            <person name="Mascher T."/>
            <person name="Medema M.H."/>
            <person name="Devos D.P."/>
            <person name="Kaster A.-K."/>
            <person name="Ovreas L."/>
            <person name="Rohde M."/>
            <person name="Galperin M.Y."/>
            <person name="Jogler C."/>
        </authorList>
    </citation>
    <scope>NUCLEOTIDE SEQUENCE [LARGE SCALE GENOMIC DNA]</scope>
    <source>
        <strain evidence="1 2">I41</strain>
    </source>
</reference>
<dbReference type="Proteomes" id="UP000317909">
    <property type="component" value="Chromosome"/>
</dbReference>
<proteinExistence type="predicted"/>
<keyword evidence="2" id="KW-1185">Reference proteome</keyword>
<name>A0A517TTT6_9BACT</name>
<dbReference type="EMBL" id="CP036339">
    <property type="protein sequence ID" value="QDT71783.1"/>
    <property type="molecule type" value="Genomic_DNA"/>
</dbReference>
<accession>A0A517TTT6</accession>
<dbReference type="RefSeq" id="WP_168206688.1">
    <property type="nucleotide sequence ID" value="NZ_CP036339.1"/>
</dbReference>
<evidence type="ECO:0000313" key="2">
    <source>
        <dbReference type="Proteomes" id="UP000317909"/>
    </source>
</evidence>
<sequence length="102" mass="11818">MLDLPQQSFDARRVTQASANSLSLVKHHLKQLKLSTMQRECEKTAARAAKLNLDHLAYPSKMARELHCGGYRFRSFLRLGIDAIKFLLKRSQPRKRWQPQGK</sequence>